<dbReference type="Pfam" id="PF02198">
    <property type="entry name" value="SAM_PNT"/>
    <property type="match status" value="1"/>
</dbReference>
<dbReference type="SMART" id="SM00251">
    <property type="entry name" value="SAM_PNT"/>
    <property type="match status" value="1"/>
</dbReference>
<dbReference type="InterPro" id="IPR013761">
    <property type="entry name" value="SAM/pointed_sf"/>
</dbReference>
<dbReference type="EMBL" id="GGMR01015574">
    <property type="protein sequence ID" value="MBY28193.1"/>
    <property type="molecule type" value="Transcribed_RNA"/>
</dbReference>
<sequence length="364" mass="42150">MESAEWHETVFVIGKRTNAGTFDNENCKVFDKNGYCWIVEQEFYKRLELPEDPCKWDQVQVQTWMKWAKNEYNLTNLNITELTINGKQLTSDNFSWNIAGLENKSSNDDFWTHVCLLKTMHKVYSKQNDEECIDICFLSSKLAKNNQMSRARVLLSSSNKVNQLISEESQSNVIGSQNPTIINELKVEENDAFVVDDIIDRLTGVEFLRLLNIEPSKRLETIMYNYYVFNKTLEDVSFEKLDKLSNEDIETEVPYEIYIEKVEDKSLNLKNEVVNTVNSSDLLKLLKTCGIIVIDISRDIAELSKGKEIFRSLKREIVKFKGMEKTHGSNNKKKIVVISTVMTWAGVNNKASEIQIYLYIPNNE</sequence>
<protein>
    <submittedName>
        <fullName evidence="2">DNA-binding protein Ets97D</fullName>
    </submittedName>
</protein>
<keyword evidence="2" id="KW-0238">DNA-binding</keyword>
<dbReference type="AlphaFoldDB" id="A0A2S2PFG8"/>
<dbReference type="InterPro" id="IPR003118">
    <property type="entry name" value="Pointed_dom"/>
</dbReference>
<evidence type="ECO:0000259" key="1">
    <source>
        <dbReference type="SMART" id="SM00251"/>
    </source>
</evidence>
<evidence type="ECO:0000313" key="2">
    <source>
        <dbReference type="EMBL" id="MBY28193.1"/>
    </source>
</evidence>
<dbReference type="SUPFAM" id="SSF47769">
    <property type="entry name" value="SAM/Pointed domain"/>
    <property type="match status" value="1"/>
</dbReference>
<proteinExistence type="predicted"/>
<reference evidence="2" key="1">
    <citation type="submission" date="2018-04" db="EMBL/GenBank/DDBJ databases">
        <title>Transcriptome of Schizaphis graminum biotype I.</title>
        <authorList>
            <person name="Scully E.D."/>
            <person name="Geib S.M."/>
            <person name="Palmer N.A."/>
            <person name="Koch K."/>
            <person name="Bradshaw J."/>
            <person name="Heng-Moss T."/>
            <person name="Sarath G."/>
        </authorList>
    </citation>
    <scope>NUCLEOTIDE SEQUENCE</scope>
</reference>
<feature type="domain" description="PNT" evidence="1">
    <location>
        <begin position="37"/>
        <end position="121"/>
    </location>
</feature>
<gene>
    <name evidence="2" type="primary">Ets97D_0</name>
    <name evidence="2" type="ORF">g.128341</name>
</gene>
<organism evidence="2">
    <name type="scientific">Schizaphis graminum</name>
    <name type="common">Green bug aphid</name>
    <dbReference type="NCBI Taxonomy" id="13262"/>
    <lineage>
        <taxon>Eukaryota</taxon>
        <taxon>Metazoa</taxon>
        <taxon>Ecdysozoa</taxon>
        <taxon>Arthropoda</taxon>
        <taxon>Hexapoda</taxon>
        <taxon>Insecta</taxon>
        <taxon>Pterygota</taxon>
        <taxon>Neoptera</taxon>
        <taxon>Paraneoptera</taxon>
        <taxon>Hemiptera</taxon>
        <taxon>Sternorrhyncha</taxon>
        <taxon>Aphidomorpha</taxon>
        <taxon>Aphidoidea</taxon>
        <taxon>Aphididae</taxon>
        <taxon>Aphidini</taxon>
        <taxon>Schizaphis</taxon>
    </lineage>
</organism>
<dbReference type="GO" id="GO:0043565">
    <property type="term" value="F:sequence-specific DNA binding"/>
    <property type="evidence" value="ECO:0007669"/>
    <property type="project" value="InterPro"/>
</dbReference>
<name>A0A2S2PFG8_SCHGA</name>
<accession>A0A2S2PFG8</accession>
<dbReference type="Gene3D" id="1.10.150.50">
    <property type="entry name" value="Transcription Factor, Ets-1"/>
    <property type="match status" value="1"/>
</dbReference>